<proteinExistence type="inferred from homology"/>
<organism evidence="8 9">
    <name type="scientific">Candidatus Rickettsia kedanie</name>
    <dbReference type="NCBI Taxonomy" id="3115352"/>
    <lineage>
        <taxon>Bacteria</taxon>
        <taxon>Pseudomonadati</taxon>
        <taxon>Pseudomonadota</taxon>
        <taxon>Alphaproteobacteria</taxon>
        <taxon>Rickettsiales</taxon>
        <taxon>Rickettsiaceae</taxon>
        <taxon>Rickettsieae</taxon>
        <taxon>Rickettsia</taxon>
        <taxon>spotted fever group</taxon>
    </lineage>
</organism>
<dbReference type="InterPro" id="IPR020549">
    <property type="entry name" value="YbeY_CS"/>
</dbReference>
<dbReference type="Pfam" id="PF02130">
    <property type="entry name" value="YbeY"/>
    <property type="match status" value="1"/>
</dbReference>
<dbReference type="NCBIfam" id="TIGR00043">
    <property type="entry name" value="rRNA maturation RNase YbeY"/>
    <property type="match status" value="1"/>
</dbReference>
<dbReference type="PANTHER" id="PTHR46986">
    <property type="entry name" value="ENDORIBONUCLEASE YBEY, CHLOROPLASTIC"/>
    <property type="match status" value="1"/>
</dbReference>
<dbReference type="Proteomes" id="UP001628124">
    <property type="component" value="Unassembled WGS sequence"/>
</dbReference>
<accession>A0ABP9TTX6</accession>
<feature type="binding site" evidence="7">
    <location>
        <position position="146"/>
    </location>
    <ligand>
        <name>Zn(2+)</name>
        <dbReference type="ChEBI" id="CHEBI:29105"/>
        <note>catalytic</note>
    </ligand>
</feature>
<keyword evidence="5 7" id="KW-0378">Hydrolase</keyword>
<evidence type="ECO:0000256" key="7">
    <source>
        <dbReference type="HAMAP-Rule" id="MF_00009"/>
    </source>
</evidence>
<name>A0ABP9TTX6_9RICK</name>
<dbReference type="EMBL" id="BAABMM010000019">
    <property type="protein sequence ID" value="GAA5252131.1"/>
    <property type="molecule type" value="Genomic_DNA"/>
</dbReference>
<reference evidence="8 9" key="1">
    <citation type="journal article" date="2024" name="Microbiol. Immunol.">
        <title>Discovery of a novel spotted fever group Rickettsia, 'Candidatus Rickettsia kedanie,' in unfed larval chigger mites, Leptotrombidium scutellare.</title>
        <authorList>
            <person name="Ogawa M."/>
            <person name="Matsutani M."/>
            <person name="Katayama T."/>
            <person name="Takada N."/>
            <person name="Noda S."/>
            <person name="Takahashi M."/>
            <person name="Kageyama D."/>
            <person name="Hanaoka N."/>
            <person name="Ebihara H."/>
        </authorList>
    </citation>
    <scope>NUCLEOTIDE SEQUENCE [LARGE SCALE GENOMIC DNA]</scope>
    <source>
        <strain evidence="8 9">KNCP2-13</strain>
    </source>
</reference>
<comment type="caution">
    <text evidence="8">The sequence shown here is derived from an EMBL/GenBank/DDBJ whole genome shotgun (WGS) entry which is preliminary data.</text>
</comment>
<evidence type="ECO:0000256" key="6">
    <source>
        <dbReference type="ARBA" id="ARBA00022833"/>
    </source>
</evidence>
<protein>
    <recommendedName>
        <fullName evidence="7">Endoribonuclease YbeY</fullName>
        <ecNumber evidence="7">3.1.-.-</ecNumber>
    </recommendedName>
</protein>
<keyword evidence="2 7" id="KW-0540">Nuclease</keyword>
<evidence type="ECO:0000313" key="9">
    <source>
        <dbReference type="Proteomes" id="UP001628124"/>
    </source>
</evidence>
<dbReference type="PROSITE" id="PS01306">
    <property type="entry name" value="UPF0054"/>
    <property type="match status" value="1"/>
</dbReference>
<dbReference type="Gene3D" id="3.40.390.30">
    <property type="entry name" value="Metalloproteases ('zincins'), catalytic domain"/>
    <property type="match status" value="1"/>
</dbReference>
<evidence type="ECO:0000256" key="1">
    <source>
        <dbReference type="ARBA" id="ARBA00010875"/>
    </source>
</evidence>
<keyword evidence="7" id="KW-0698">rRNA processing</keyword>
<dbReference type="InterPro" id="IPR002036">
    <property type="entry name" value="YbeY"/>
</dbReference>
<sequence>MTSKSITIIHSILGTMINVEIIKNYDKWREHKQINKRLIQKITQNILLRFDNFSKIKQFELSILLTNTAEILTLNKQFRNIEKATNVLSFPSNELNWQDLYSKLEFLGDSDYMHLGDVAFCYEVIYNESCEQQKTFENHFIHLLIHSILHLIGFDHQNDTEAHIMENLEIEILSYFGISSPY</sequence>
<comment type="function">
    <text evidence="7">Single strand-specific metallo-endoribonuclease involved in late-stage 70S ribosome quality control and in maturation of the 3' terminus of the 16S rRNA.</text>
</comment>
<feature type="binding site" evidence="7">
    <location>
        <position position="150"/>
    </location>
    <ligand>
        <name>Zn(2+)</name>
        <dbReference type="ChEBI" id="CHEBI:29105"/>
        <note>catalytic</note>
    </ligand>
</feature>
<feature type="binding site" evidence="7">
    <location>
        <position position="156"/>
    </location>
    <ligand>
        <name>Zn(2+)</name>
        <dbReference type="ChEBI" id="CHEBI:29105"/>
        <note>catalytic</note>
    </ligand>
</feature>
<evidence type="ECO:0000256" key="3">
    <source>
        <dbReference type="ARBA" id="ARBA00022723"/>
    </source>
</evidence>
<keyword evidence="9" id="KW-1185">Reference proteome</keyword>
<comment type="subcellular location">
    <subcellularLocation>
        <location evidence="7">Cytoplasm</location>
    </subcellularLocation>
</comment>
<dbReference type="SUPFAM" id="SSF55486">
    <property type="entry name" value="Metalloproteases ('zincins'), catalytic domain"/>
    <property type="match status" value="1"/>
</dbReference>
<evidence type="ECO:0000256" key="4">
    <source>
        <dbReference type="ARBA" id="ARBA00022759"/>
    </source>
</evidence>
<keyword evidence="3 7" id="KW-0479">Metal-binding</keyword>
<dbReference type="PANTHER" id="PTHR46986:SF1">
    <property type="entry name" value="ENDORIBONUCLEASE YBEY, CHLOROPLASTIC"/>
    <property type="match status" value="1"/>
</dbReference>
<dbReference type="InterPro" id="IPR023091">
    <property type="entry name" value="MetalPrtase_cat_dom_sf_prd"/>
</dbReference>
<comment type="similarity">
    <text evidence="1 7">Belongs to the endoribonuclease YbeY family.</text>
</comment>
<dbReference type="HAMAP" id="MF_00009">
    <property type="entry name" value="Endoribonucl_YbeY"/>
    <property type="match status" value="1"/>
</dbReference>
<gene>
    <name evidence="7 8" type="primary">ybeY</name>
    <name evidence="8" type="ORF">KNCP2_04190</name>
</gene>
<evidence type="ECO:0000313" key="8">
    <source>
        <dbReference type="EMBL" id="GAA5252131.1"/>
    </source>
</evidence>
<keyword evidence="4 7" id="KW-0255">Endonuclease</keyword>
<keyword evidence="6 7" id="KW-0862">Zinc</keyword>
<evidence type="ECO:0000256" key="5">
    <source>
        <dbReference type="ARBA" id="ARBA00022801"/>
    </source>
</evidence>
<keyword evidence="7" id="KW-0690">Ribosome biogenesis</keyword>
<evidence type="ECO:0000256" key="2">
    <source>
        <dbReference type="ARBA" id="ARBA00022722"/>
    </source>
</evidence>
<keyword evidence="7" id="KW-0963">Cytoplasm</keyword>
<comment type="cofactor">
    <cofactor evidence="7">
        <name>Zn(2+)</name>
        <dbReference type="ChEBI" id="CHEBI:29105"/>
    </cofactor>
    <text evidence="7">Binds 1 zinc ion.</text>
</comment>
<dbReference type="EC" id="3.1.-.-" evidence="7"/>